<evidence type="ECO:0000313" key="4">
    <source>
        <dbReference type="Proteomes" id="UP000533269"/>
    </source>
</evidence>
<evidence type="ECO:0000256" key="1">
    <source>
        <dbReference type="SAM" id="SignalP"/>
    </source>
</evidence>
<dbReference type="InterPro" id="IPR019606">
    <property type="entry name" value="GerMN"/>
</dbReference>
<feature type="chain" id="PRO_5031547516" description="GerMN domain-containing protein" evidence="1">
    <location>
        <begin position="35"/>
        <end position="217"/>
    </location>
</feature>
<sequence>MRPQPGPLAEPRALGVRAAVLAAVCSLVLAPVSACSTPAGDEVRVVAPSEVPHGLLDPATSSPEPAVTGTAPLGAGPLVYFLTVDAALVAVPLGGEESAGEGGDPLTLVLRRLTRGPEEGERARGLASAVGPDVTLGVESLQDGTARIVVGELGLNLAADRLPLAVGQIVLSVAAVPGVQSVQLVRAGEVLEVPLPSGERSSAPLTAADYASLLESR</sequence>
<protein>
    <recommendedName>
        <fullName evidence="2">GerMN domain-containing protein</fullName>
    </recommendedName>
</protein>
<gene>
    <name evidence="3" type="ORF">FHR75_000069</name>
</gene>
<evidence type="ECO:0000313" key="3">
    <source>
        <dbReference type="EMBL" id="MBB2899281.1"/>
    </source>
</evidence>
<accession>A0A7W4XUS7</accession>
<dbReference type="EMBL" id="JACHVY010000001">
    <property type="protein sequence ID" value="MBB2899281.1"/>
    <property type="molecule type" value="Genomic_DNA"/>
</dbReference>
<dbReference type="Pfam" id="PF10646">
    <property type="entry name" value="Germane"/>
    <property type="match status" value="1"/>
</dbReference>
<reference evidence="3 4" key="1">
    <citation type="submission" date="2020-08" db="EMBL/GenBank/DDBJ databases">
        <title>The Agave Microbiome: Exploring the role of microbial communities in plant adaptations to desert environments.</title>
        <authorList>
            <person name="Partida-Martinez L.P."/>
        </authorList>
    </citation>
    <scope>NUCLEOTIDE SEQUENCE [LARGE SCALE GENOMIC DNA]</scope>
    <source>
        <strain evidence="3 4">AS2.23</strain>
    </source>
</reference>
<dbReference type="SMART" id="SM00909">
    <property type="entry name" value="Germane"/>
    <property type="match status" value="1"/>
</dbReference>
<dbReference type="RefSeq" id="WP_183389972.1">
    <property type="nucleotide sequence ID" value="NZ_JACHVY010000001.1"/>
</dbReference>
<comment type="caution">
    <text evidence="3">The sequence shown here is derived from an EMBL/GenBank/DDBJ whole genome shotgun (WGS) entry which is preliminary data.</text>
</comment>
<reference evidence="3 4" key="2">
    <citation type="submission" date="2020-08" db="EMBL/GenBank/DDBJ databases">
        <authorList>
            <person name="Partida-Martinez L."/>
            <person name="Huntemann M."/>
            <person name="Clum A."/>
            <person name="Wang J."/>
            <person name="Palaniappan K."/>
            <person name="Ritter S."/>
            <person name="Chen I.-M."/>
            <person name="Stamatis D."/>
            <person name="Reddy T."/>
            <person name="O'Malley R."/>
            <person name="Daum C."/>
            <person name="Shapiro N."/>
            <person name="Ivanova N."/>
            <person name="Kyrpides N."/>
            <person name="Woyke T."/>
        </authorList>
    </citation>
    <scope>NUCLEOTIDE SEQUENCE [LARGE SCALE GENOMIC DNA]</scope>
    <source>
        <strain evidence="3 4">AS2.23</strain>
    </source>
</reference>
<name>A0A7W4XUS7_KINRA</name>
<feature type="domain" description="GerMN" evidence="2">
    <location>
        <begin position="106"/>
        <end position="195"/>
    </location>
</feature>
<organism evidence="3 4">
    <name type="scientific">Kineococcus radiotolerans</name>
    <dbReference type="NCBI Taxonomy" id="131568"/>
    <lineage>
        <taxon>Bacteria</taxon>
        <taxon>Bacillati</taxon>
        <taxon>Actinomycetota</taxon>
        <taxon>Actinomycetes</taxon>
        <taxon>Kineosporiales</taxon>
        <taxon>Kineosporiaceae</taxon>
        <taxon>Kineococcus</taxon>
    </lineage>
</organism>
<proteinExistence type="predicted"/>
<evidence type="ECO:0000259" key="2">
    <source>
        <dbReference type="SMART" id="SM00909"/>
    </source>
</evidence>
<feature type="signal peptide" evidence="1">
    <location>
        <begin position="1"/>
        <end position="34"/>
    </location>
</feature>
<dbReference type="Proteomes" id="UP000533269">
    <property type="component" value="Unassembled WGS sequence"/>
</dbReference>
<dbReference type="AlphaFoldDB" id="A0A7W4XUS7"/>
<keyword evidence="1" id="KW-0732">Signal</keyword>